<feature type="region of interest" description="Disordered" evidence="7">
    <location>
        <begin position="155"/>
        <end position="184"/>
    </location>
</feature>
<feature type="transmembrane region" description="Helical" evidence="8">
    <location>
        <begin position="469"/>
        <end position="488"/>
    </location>
</feature>
<accession>A0A346PBC8</accession>
<dbReference type="SUPFAM" id="SSF82866">
    <property type="entry name" value="Multidrug efflux transporter AcrB transmembrane domain"/>
    <property type="match status" value="2"/>
</dbReference>
<dbReference type="Pfam" id="PF03176">
    <property type="entry name" value="MMPL"/>
    <property type="match status" value="2"/>
</dbReference>
<dbReference type="EMBL" id="CP024047">
    <property type="protein sequence ID" value="AXR76823.1"/>
    <property type="molecule type" value="Genomic_DNA"/>
</dbReference>
<evidence type="ECO:0000256" key="6">
    <source>
        <dbReference type="SAM" id="Coils"/>
    </source>
</evidence>
<feature type="region of interest" description="Disordered" evidence="7">
    <location>
        <begin position="806"/>
        <end position="826"/>
    </location>
</feature>
<evidence type="ECO:0000256" key="4">
    <source>
        <dbReference type="ARBA" id="ARBA00022989"/>
    </source>
</evidence>
<organism evidence="10 11">
    <name type="scientific">Natrarchaeobaculum sulfurireducens</name>
    <dbReference type="NCBI Taxonomy" id="2044521"/>
    <lineage>
        <taxon>Archaea</taxon>
        <taxon>Methanobacteriati</taxon>
        <taxon>Methanobacteriota</taxon>
        <taxon>Stenosarchaea group</taxon>
        <taxon>Halobacteria</taxon>
        <taxon>Halobacteriales</taxon>
        <taxon>Natrialbaceae</taxon>
        <taxon>Natrarchaeobaculum</taxon>
    </lineage>
</organism>
<comment type="subcellular location">
    <subcellularLocation>
        <location evidence="1">Cell membrane</location>
        <topology evidence="1">Multi-pass membrane protein</topology>
    </subcellularLocation>
</comment>
<dbReference type="InterPro" id="IPR004869">
    <property type="entry name" value="MMPL_dom"/>
</dbReference>
<reference evidence="11" key="1">
    <citation type="submission" date="2017-10" db="EMBL/GenBank/DDBJ databases">
        <title>Phenotypic and genomic properties of facultatively anaerobic sulfur-reducing natronoarchaea from hypersaline soda lakes.</title>
        <authorList>
            <person name="Sorokin D.Y."/>
            <person name="Kublanov I.V."/>
            <person name="Roman P."/>
            <person name="Sinninghe Damste J.S."/>
            <person name="Golyshin P.N."/>
            <person name="Rojo D."/>
            <person name="Ciordia S."/>
            <person name="Mena Md.C."/>
            <person name="Ferrer M."/>
            <person name="Messina E."/>
            <person name="Smedile F."/>
            <person name="La Spada G."/>
            <person name="La Cono V."/>
            <person name="Yakimov M.M."/>
        </authorList>
    </citation>
    <scope>NUCLEOTIDE SEQUENCE [LARGE SCALE GENOMIC DNA]</scope>
    <source>
        <strain evidence="11">AArc1</strain>
    </source>
</reference>
<keyword evidence="2" id="KW-1003">Cell membrane</keyword>
<protein>
    <submittedName>
        <fullName evidence="10">ATPase involved in DNA repair, SbcC</fullName>
    </submittedName>
</protein>
<feature type="domain" description="SSD" evidence="9">
    <location>
        <begin position="495"/>
        <end position="642"/>
    </location>
</feature>
<feature type="transmembrane region" description="Helical" evidence="8">
    <location>
        <begin position="966"/>
        <end position="988"/>
    </location>
</feature>
<feature type="transmembrane region" description="Helical" evidence="8">
    <location>
        <begin position="938"/>
        <end position="959"/>
    </location>
</feature>
<dbReference type="RefSeq" id="WP_117362950.1">
    <property type="nucleotide sequence ID" value="NZ_CP024047.1"/>
</dbReference>
<feature type="compositionally biased region" description="Polar residues" evidence="7">
    <location>
        <begin position="1114"/>
        <end position="1123"/>
    </location>
</feature>
<dbReference type="Proteomes" id="UP000258707">
    <property type="component" value="Chromosome"/>
</dbReference>
<keyword evidence="3 8" id="KW-0812">Transmembrane</keyword>
<evidence type="ECO:0000256" key="8">
    <source>
        <dbReference type="SAM" id="Phobius"/>
    </source>
</evidence>
<dbReference type="OrthoDB" id="42357at2157"/>
<keyword evidence="4 8" id="KW-1133">Transmembrane helix</keyword>
<dbReference type="PANTHER" id="PTHR33406">
    <property type="entry name" value="MEMBRANE PROTEIN MJ1562-RELATED"/>
    <property type="match status" value="1"/>
</dbReference>
<feature type="transmembrane region" description="Helical" evidence="8">
    <location>
        <begin position="994"/>
        <end position="1020"/>
    </location>
</feature>
<feature type="compositionally biased region" description="Basic and acidic residues" evidence="7">
    <location>
        <begin position="159"/>
        <end position="184"/>
    </location>
</feature>
<dbReference type="KEGG" id="nan:AArc1_0479"/>
<feature type="transmembrane region" description="Helical" evidence="8">
    <location>
        <begin position="680"/>
        <end position="699"/>
    </location>
</feature>
<dbReference type="InterPro" id="IPR000731">
    <property type="entry name" value="SSD"/>
</dbReference>
<evidence type="ECO:0000256" key="3">
    <source>
        <dbReference type="ARBA" id="ARBA00022692"/>
    </source>
</evidence>
<dbReference type="Gene3D" id="1.20.1640.10">
    <property type="entry name" value="Multidrug efflux transporter AcrB transmembrane domain"/>
    <property type="match status" value="2"/>
</dbReference>
<feature type="region of interest" description="Disordered" evidence="7">
    <location>
        <begin position="888"/>
        <end position="910"/>
    </location>
</feature>
<dbReference type="InterPro" id="IPR050545">
    <property type="entry name" value="Mycobact_MmpL"/>
</dbReference>
<gene>
    <name evidence="10" type="ORF">AArc1_0479</name>
</gene>
<feature type="transmembrane region" description="Helical" evidence="8">
    <location>
        <begin position="583"/>
        <end position="605"/>
    </location>
</feature>
<feature type="transmembrane region" description="Helical" evidence="8">
    <location>
        <begin position="1041"/>
        <end position="1062"/>
    </location>
</feature>
<feature type="transmembrane region" description="Helical" evidence="8">
    <location>
        <begin position="617"/>
        <end position="639"/>
    </location>
</feature>
<feature type="coiled-coil region" evidence="6">
    <location>
        <begin position="293"/>
        <end position="348"/>
    </location>
</feature>
<dbReference type="GO" id="GO:0005886">
    <property type="term" value="C:plasma membrane"/>
    <property type="evidence" value="ECO:0007669"/>
    <property type="project" value="UniProtKB-SubCell"/>
</dbReference>
<evidence type="ECO:0000313" key="10">
    <source>
        <dbReference type="EMBL" id="AXR76823.1"/>
    </source>
</evidence>
<dbReference type="AlphaFoldDB" id="A0A346PBC8"/>
<keyword evidence="5 8" id="KW-0472">Membrane</keyword>
<evidence type="ECO:0000256" key="1">
    <source>
        <dbReference type="ARBA" id="ARBA00004651"/>
    </source>
</evidence>
<feature type="transmembrane region" description="Helical" evidence="8">
    <location>
        <begin position="1068"/>
        <end position="1094"/>
    </location>
</feature>
<feature type="compositionally biased region" description="Acidic residues" evidence="7">
    <location>
        <begin position="1126"/>
        <end position="1143"/>
    </location>
</feature>
<evidence type="ECO:0000259" key="9">
    <source>
        <dbReference type="PROSITE" id="PS50156"/>
    </source>
</evidence>
<dbReference type="GeneID" id="37640952"/>
<feature type="transmembrane region" description="Helical" evidence="8">
    <location>
        <begin position="495"/>
        <end position="517"/>
    </location>
</feature>
<feature type="region of interest" description="Disordered" evidence="7">
    <location>
        <begin position="1108"/>
        <end position="1143"/>
    </location>
</feature>
<feature type="region of interest" description="Disordered" evidence="7">
    <location>
        <begin position="553"/>
        <end position="572"/>
    </location>
</feature>
<evidence type="ECO:0000256" key="7">
    <source>
        <dbReference type="SAM" id="MobiDB-lite"/>
    </source>
</evidence>
<feature type="domain" description="SSD" evidence="9">
    <location>
        <begin position="933"/>
        <end position="1093"/>
    </location>
</feature>
<feature type="transmembrane region" description="Helical" evidence="8">
    <location>
        <begin position="523"/>
        <end position="543"/>
    </location>
</feature>
<evidence type="ECO:0000313" key="11">
    <source>
        <dbReference type="Proteomes" id="UP000258707"/>
    </source>
</evidence>
<proteinExistence type="predicted"/>
<feature type="compositionally biased region" description="Acidic residues" evidence="7">
    <location>
        <begin position="897"/>
        <end position="908"/>
    </location>
</feature>
<evidence type="ECO:0000256" key="2">
    <source>
        <dbReference type="ARBA" id="ARBA00022475"/>
    </source>
</evidence>
<evidence type="ECO:0000256" key="5">
    <source>
        <dbReference type="ARBA" id="ARBA00023136"/>
    </source>
</evidence>
<sequence>MSLPYRIADRITSHSKLVLVVLVLTTALVGAGMPMVEEDSSLDQFESESPEAQAAEDIDDRFGVEAQENTTSVQLIHRGDTDDTNVLEQEVLIESLEFQQTLQENETINETLADEDPITGVENIVAMTADSQQQIDDLEDRTDDLEAEGDSLEAFGSELADRGGELEERGEELAGREAELEARSDALEAGIDEAREIQREYEELAAEFDENDPEYQQGAAELEAVFDELLEETADGADLTDEQAAEYDGLAEQARALESGLIEIEQTVDDPEALPEYGELQEDLEGVYTAATMGTLETEYEQLEADFEAFEEDQEVLEEDQEILEERQEALEAEQEALEEDWDALETDDEDDELSIEDQIELLEDLDEEAFEDALEESLAEGDDETEEGAALAFMPSAFEPGSTEAESRMTAITQDAGDADLEMGAGDDEVLESQLDIRELADAHEHEYVTFGIGIITDEIDRSMVDSLAIVGPLALAFVVAALLIAYRDPLDIVLGVAGILGVLLWTFGFMGWAGIPFNQMMVAVPVLLIGLSIDYAIHVFMRHREQREALSRLRTDGEGDPASEADESGHGFDTVRGSMGIALAGVGVALVWVTATTAIGFLANLVSPIGPIREFAVVSSVGILSALLVFGALIPAAKVEIDSVLESRGIDRHRRAFGTGGGRFSSLLSVGSVAARRVPLVVLVAVLLLTAGGVYGASQVDTSFEEEDFLAESPPEWTEHLPGGMSPGEYQAAADLEYVNEHYQRDDLQAQILVEGDVADGDVLERLQTAQDRAADSSVAYTTPSGDADVEGPLTVLNETAAQNESFDERRDAADTTGDGIPDENVSELYDELFEINEDGASQVLNRTDDGTYDSARLIVAVEGDAAFDDVTTDLRDIAATIDSDGIGDNRPDALENESASDEDDGTAAGMDGVSAIATGDPIVNYIVEGDLFDTVIQSLLVTLVAAFVFLTVAYWATGNGAALGAVTLLPVAFAVSWILGTMYLLEMPFNVLTGMITSLTIGLGVAYSIHISARYSLELERQGNVWDAMHRTVTGTGGALLGSAATTVGGFGTLAFAILPALRQFGIITGLTITYAFLSSVIVLPTLLVLWTRYLGPDVSFDVGGADRPTPTASDGGTPQTDGDADTEAADDTDDGGEDR</sequence>
<name>A0A346PBC8_9EURY</name>
<dbReference type="PROSITE" id="PS50156">
    <property type="entry name" value="SSD"/>
    <property type="match status" value="2"/>
</dbReference>
<keyword evidence="6" id="KW-0175">Coiled coil</keyword>
<dbReference type="PANTHER" id="PTHR33406:SF13">
    <property type="entry name" value="MEMBRANE PROTEIN YDFJ"/>
    <property type="match status" value="1"/>
</dbReference>